<dbReference type="PIRSF" id="PIRSF004682">
    <property type="entry name" value="GmhB"/>
    <property type="match status" value="1"/>
</dbReference>
<dbReference type="GO" id="GO:0046872">
    <property type="term" value="F:metal ion binding"/>
    <property type="evidence" value="ECO:0007669"/>
    <property type="project" value="UniProtKB-KW"/>
</dbReference>
<feature type="binding site" evidence="10">
    <location>
        <position position="133"/>
    </location>
    <ligand>
        <name>Mg(2+)</name>
        <dbReference type="ChEBI" id="CHEBI:18420"/>
    </ligand>
</feature>
<dbReference type="NCBIfam" id="TIGR01662">
    <property type="entry name" value="HAD-SF-IIIA"/>
    <property type="match status" value="1"/>
</dbReference>
<evidence type="ECO:0000256" key="6">
    <source>
        <dbReference type="ARBA" id="ARBA00031828"/>
    </source>
</evidence>
<dbReference type="InterPro" id="IPR006549">
    <property type="entry name" value="HAD-SF_hydro_IIIA"/>
</dbReference>
<accession>A0A0E3ZTF0</accession>
<dbReference type="InterPro" id="IPR006543">
    <property type="entry name" value="Histidinol-phos"/>
</dbReference>
<dbReference type="Gene3D" id="3.40.50.1000">
    <property type="entry name" value="HAD superfamily/HAD-like"/>
    <property type="match status" value="1"/>
</dbReference>
<keyword evidence="5 7" id="KW-0119">Carbohydrate metabolism</keyword>
<dbReference type="PANTHER" id="PTHR42891">
    <property type="entry name" value="D-GLYCERO-BETA-D-MANNO-HEPTOSE-1,7-BISPHOSPHATE 7-PHOSPHATASE"/>
    <property type="match status" value="1"/>
</dbReference>
<dbReference type="GO" id="GO:0005737">
    <property type="term" value="C:cytoplasm"/>
    <property type="evidence" value="ECO:0007669"/>
    <property type="project" value="UniProtKB-SubCell"/>
</dbReference>
<evidence type="ECO:0000256" key="4">
    <source>
        <dbReference type="ARBA" id="ARBA00022801"/>
    </source>
</evidence>
<feature type="site" description="Stabilizes the phosphoryl group" evidence="9">
    <location>
        <position position="50"/>
    </location>
</feature>
<feature type="binding site" evidence="10">
    <location>
        <position position="91"/>
    </location>
    <ligand>
        <name>Zn(2+)</name>
        <dbReference type="ChEBI" id="CHEBI:29105"/>
    </ligand>
</feature>
<feature type="binding site" evidence="10">
    <location>
        <position position="104"/>
    </location>
    <ligand>
        <name>Zn(2+)</name>
        <dbReference type="ChEBI" id="CHEBI:29105"/>
    </ligand>
</feature>
<keyword evidence="4 7" id="KW-0378">Hydrolase</keyword>
<evidence type="ECO:0000256" key="10">
    <source>
        <dbReference type="PIRSR" id="PIRSR004682-4"/>
    </source>
</evidence>
<dbReference type="InterPro" id="IPR023214">
    <property type="entry name" value="HAD_sf"/>
</dbReference>
<feature type="binding site" evidence="10">
    <location>
        <position position="106"/>
    </location>
    <ligand>
        <name>Zn(2+)</name>
        <dbReference type="ChEBI" id="CHEBI:29105"/>
    </ligand>
</feature>
<comment type="cofactor">
    <cofactor evidence="10">
        <name>Mg(2+)</name>
        <dbReference type="ChEBI" id="CHEBI:18420"/>
    </cofactor>
</comment>
<dbReference type="NCBIfam" id="TIGR01656">
    <property type="entry name" value="Histidinol-ppas"/>
    <property type="match status" value="1"/>
</dbReference>
<evidence type="ECO:0000256" key="5">
    <source>
        <dbReference type="ARBA" id="ARBA00023277"/>
    </source>
</evidence>
<dbReference type="STRING" id="1379870.SD10_02825"/>
<dbReference type="InterPro" id="IPR004446">
    <property type="entry name" value="Heptose_bisP_phosphatase"/>
</dbReference>
<dbReference type="HOGENOM" id="CLU_085077_2_1_10"/>
<dbReference type="GO" id="GO:0016791">
    <property type="term" value="F:phosphatase activity"/>
    <property type="evidence" value="ECO:0007669"/>
    <property type="project" value="InterPro"/>
</dbReference>
<evidence type="ECO:0000256" key="3">
    <source>
        <dbReference type="ARBA" id="ARBA00022723"/>
    </source>
</evidence>
<comment type="subcellular location">
    <subcellularLocation>
        <location evidence="1 7">Cytoplasm</location>
    </subcellularLocation>
</comment>
<protein>
    <recommendedName>
        <fullName evidence="6 7">D,D-heptose 1,7-bisphosphate phosphatase</fullName>
        <ecNumber evidence="7">3.1.3.-</ecNumber>
    </recommendedName>
</protein>
<feature type="binding site" evidence="10">
    <location>
        <position position="10"/>
    </location>
    <ligand>
        <name>Mg(2+)</name>
        <dbReference type="ChEBI" id="CHEBI:18420"/>
    </ligand>
</feature>
<evidence type="ECO:0000256" key="2">
    <source>
        <dbReference type="ARBA" id="ARBA00022490"/>
    </source>
</evidence>
<evidence type="ECO:0000256" key="1">
    <source>
        <dbReference type="ARBA" id="ARBA00004496"/>
    </source>
</evidence>
<name>A0A0E3ZTF0_9BACT</name>
<dbReference type="AlphaFoldDB" id="A0A0E3ZTF0"/>
<sequence length="195" mass="21753">MNKAVFWDKDGTLIPDIPYNVDPARITLYPDAGDSLYRLKTAGYKLIIISNQSGVARGRFTENDLAGVWERLTRLLAPFGAEPDGFYYCPHDPNGSVQPYAGSCLCRKPEPGLLMKAAQEHRIDLSQSWMVGDILNDVEAGNRAGCRTILLDRGNETEWLMNAHRQPTTTAATLSEATEYMLRETARCTRQQDAV</sequence>
<evidence type="ECO:0000256" key="7">
    <source>
        <dbReference type="PIRNR" id="PIRNR004682"/>
    </source>
</evidence>
<dbReference type="PATRIC" id="fig|1379870.5.peg.622"/>
<dbReference type="SUPFAM" id="SSF56784">
    <property type="entry name" value="HAD-like"/>
    <property type="match status" value="1"/>
</dbReference>
<dbReference type="PANTHER" id="PTHR42891:SF1">
    <property type="entry name" value="D-GLYCERO-BETA-D-MANNO-HEPTOSE-1,7-BISPHOSPHATE 7-PHOSPHATASE"/>
    <property type="match status" value="1"/>
</dbReference>
<feature type="binding site" evidence="10">
    <location>
        <position position="8"/>
    </location>
    <ligand>
        <name>Mg(2+)</name>
        <dbReference type="ChEBI" id="CHEBI:18420"/>
    </ligand>
</feature>
<evidence type="ECO:0000313" key="11">
    <source>
        <dbReference type="EMBL" id="AKD54000.1"/>
    </source>
</evidence>
<keyword evidence="12" id="KW-1185">Reference proteome</keyword>
<evidence type="ECO:0000256" key="8">
    <source>
        <dbReference type="PIRSR" id="PIRSR004682-1"/>
    </source>
</evidence>
<dbReference type="KEGG" id="srd:SD10_02825"/>
<proteinExistence type="inferred from homology"/>
<feature type="active site" description="Proton donor" evidence="8">
    <location>
        <position position="10"/>
    </location>
</feature>
<keyword evidence="10" id="KW-0862">Zinc</keyword>
<feature type="site" description="Contributes to substrate recognition" evidence="9">
    <location>
        <position position="107"/>
    </location>
</feature>
<dbReference type="EC" id="3.1.3.-" evidence="7"/>
<dbReference type="Pfam" id="PF13242">
    <property type="entry name" value="Hydrolase_like"/>
    <property type="match status" value="1"/>
</dbReference>
<dbReference type="InterPro" id="IPR036412">
    <property type="entry name" value="HAD-like_sf"/>
</dbReference>
<dbReference type="CDD" id="cd07503">
    <property type="entry name" value="HAD_HisB-N"/>
    <property type="match status" value="1"/>
</dbReference>
<dbReference type="GO" id="GO:0005975">
    <property type="term" value="P:carbohydrate metabolic process"/>
    <property type="evidence" value="ECO:0007669"/>
    <property type="project" value="InterPro"/>
</dbReference>
<gene>
    <name evidence="11" type="ORF">SD10_02825</name>
</gene>
<keyword evidence="10" id="KW-0460">Magnesium</keyword>
<feature type="active site" description="Nucleophile" evidence="8">
    <location>
        <position position="8"/>
    </location>
</feature>
<dbReference type="RefSeq" id="WP_046375595.1">
    <property type="nucleotide sequence ID" value="NZ_CP010429.1"/>
</dbReference>
<organism evidence="11 12">
    <name type="scientific">Spirosoma radiotolerans</name>
    <dbReference type="NCBI Taxonomy" id="1379870"/>
    <lineage>
        <taxon>Bacteria</taxon>
        <taxon>Pseudomonadati</taxon>
        <taxon>Bacteroidota</taxon>
        <taxon>Cytophagia</taxon>
        <taxon>Cytophagales</taxon>
        <taxon>Cytophagaceae</taxon>
        <taxon>Spirosoma</taxon>
    </lineage>
</organism>
<dbReference type="OrthoDB" id="9813880at2"/>
<comment type="cofactor">
    <cofactor evidence="10">
        <name>Zn(2+)</name>
        <dbReference type="ChEBI" id="CHEBI:29105"/>
    </cofactor>
</comment>
<evidence type="ECO:0000256" key="9">
    <source>
        <dbReference type="PIRSR" id="PIRSR004682-3"/>
    </source>
</evidence>
<feature type="binding site" evidence="10">
    <location>
        <position position="89"/>
    </location>
    <ligand>
        <name>Zn(2+)</name>
        <dbReference type="ChEBI" id="CHEBI:29105"/>
    </ligand>
</feature>
<dbReference type="Proteomes" id="UP000033054">
    <property type="component" value="Chromosome"/>
</dbReference>
<keyword evidence="3 10" id="KW-0479">Metal-binding</keyword>
<dbReference type="EMBL" id="CP010429">
    <property type="protein sequence ID" value="AKD54000.1"/>
    <property type="molecule type" value="Genomic_DNA"/>
</dbReference>
<comment type="similarity">
    <text evidence="7">Belongs to the gmhB family.</text>
</comment>
<evidence type="ECO:0000313" key="12">
    <source>
        <dbReference type="Proteomes" id="UP000033054"/>
    </source>
</evidence>
<reference evidence="11 12" key="1">
    <citation type="journal article" date="2014" name="Curr. Microbiol.">
        <title>Spirosoma radiotolerans sp. nov., a gamma-radiation-resistant bacterium isolated from gamma ray-irradiated soil.</title>
        <authorList>
            <person name="Lee J.J."/>
            <person name="Srinivasan S."/>
            <person name="Lim S."/>
            <person name="Joe M."/>
            <person name="Im S."/>
            <person name="Bae S.I."/>
            <person name="Park K.R."/>
            <person name="Han J.H."/>
            <person name="Park S.H."/>
            <person name="Joo B.M."/>
            <person name="Park S.J."/>
            <person name="Kim M.K."/>
        </authorList>
    </citation>
    <scope>NUCLEOTIDE SEQUENCE [LARGE SCALE GENOMIC DNA]</scope>
    <source>
        <strain evidence="11 12">DG5A</strain>
    </source>
</reference>
<keyword evidence="2 7" id="KW-0963">Cytoplasm</keyword>
<feature type="site" description="Stabilizes the phosphoryl group" evidence="9">
    <location>
        <position position="108"/>
    </location>
</feature>